<feature type="compositionally biased region" description="Polar residues" evidence="3">
    <location>
        <begin position="123"/>
        <end position="145"/>
    </location>
</feature>
<proteinExistence type="predicted"/>
<feature type="compositionally biased region" description="Polar residues" evidence="3">
    <location>
        <begin position="170"/>
        <end position="190"/>
    </location>
</feature>
<dbReference type="Proteomes" id="UP001652740">
    <property type="component" value="Unplaced"/>
</dbReference>
<dbReference type="KEGG" id="gmw:113510511"/>
<feature type="region of interest" description="Disordered" evidence="3">
    <location>
        <begin position="106"/>
        <end position="190"/>
    </location>
</feature>
<accession>A0A6J1W9P1</accession>
<keyword evidence="2" id="KW-0539">Nucleus</keyword>
<dbReference type="InterPro" id="IPR052324">
    <property type="entry name" value="NFATC2-Int_DNA_Repair"/>
</dbReference>
<dbReference type="Gene3D" id="3.10.20.90">
    <property type="entry name" value="Phosphatidylinositol 3-kinase Catalytic Subunit, Chain A, domain 1"/>
    <property type="match status" value="2"/>
</dbReference>
<dbReference type="InterPro" id="IPR029071">
    <property type="entry name" value="Ubiquitin-like_domsf"/>
</dbReference>
<dbReference type="SUPFAM" id="SSF54236">
    <property type="entry name" value="Ubiquitin-like"/>
    <property type="match status" value="2"/>
</dbReference>
<evidence type="ECO:0000256" key="2">
    <source>
        <dbReference type="ARBA" id="ARBA00023242"/>
    </source>
</evidence>
<evidence type="ECO:0000259" key="4">
    <source>
        <dbReference type="Pfam" id="PF11976"/>
    </source>
</evidence>
<protein>
    <submittedName>
        <fullName evidence="6">Uncharacterized protein LOC113510511</fullName>
    </submittedName>
</protein>
<evidence type="ECO:0000256" key="1">
    <source>
        <dbReference type="ARBA" id="ARBA00004123"/>
    </source>
</evidence>
<dbReference type="AlphaFoldDB" id="A0A6J1W9P1"/>
<dbReference type="RefSeq" id="XP_026749767.1">
    <property type="nucleotide sequence ID" value="XM_026893966.3"/>
</dbReference>
<dbReference type="CDD" id="cd01763">
    <property type="entry name" value="Ubl_SUMO_like"/>
    <property type="match status" value="1"/>
</dbReference>
<reference evidence="6" key="1">
    <citation type="submission" date="2025-08" db="UniProtKB">
        <authorList>
            <consortium name="RefSeq"/>
        </authorList>
    </citation>
    <scope>IDENTIFICATION</scope>
    <source>
        <tissue evidence="6">Whole larvae</tissue>
    </source>
</reference>
<comment type="subcellular location">
    <subcellularLocation>
        <location evidence="1">Nucleus</location>
    </subcellularLocation>
</comment>
<dbReference type="GeneID" id="113510511"/>
<feature type="domain" description="Rad60/SUMO-like" evidence="4">
    <location>
        <begin position="222"/>
        <end position="278"/>
    </location>
</feature>
<evidence type="ECO:0000313" key="6">
    <source>
        <dbReference type="RefSeq" id="XP_026749767.1"/>
    </source>
</evidence>
<dbReference type="GO" id="GO:0005634">
    <property type="term" value="C:nucleus"/>
    <property type="evidence" value="ECO:0007669"/>
    <property type="project" value="UniProtKB-SubCell"/>
</dbReference>
<gene>
    <name evidence="6" type="primary">LOC113510511</name>
</gene>
<sequence>MSSDSEDDCYGNIAQRLQTLKNKYRDDKIECSNLLNDSTKSTNELDEIVNKAAIPAVCEIKDSPEVVQTVEITDDKETEDFIDNLLATTSTRVTRAGAKKRNLNISVPDLNSNHSRKKKRGSNAVQSNIDETRSSNTENVIIQTNRSRGRSRGQSGSRTSRGRRGKRQTDWSSQAIPTYSVGNTDEYPDQSNEQQLFSNVKSNDVVIIEEEDPLDDNEELSVKVYWQNSEFFKFPIRKYQKLTQIFNYFSKKENISHDKLLLTYNDHVLKPTDTPDSIKYNIVKFIDGGIVNQSVSKLTTKEKEKITENGVKIKFQCQNVKQPYVTTIQWEDKLSLAMTKCSEHFELPLDKLRFEFDGDTISGKSTPKELEFEGGECIDVKVMS</sequence>
<dbReference type="GO" id="GO:0045944">
    <property type="term" value="P:positive regulation of transcription by RNA polymerase II"/>
    <property type="evidence" value="ECO:0007669"/>
    <property type="project" value="TreeGrafter"/>
</dbReference>
<evidence type="ECO:0000256" key="3">
    <source>
        <dbReference type="SAM" id="MobiDB-lite"/>
    </source>
</evidence>
<dbReference type="PANTHER" id="PTHR47187">
    <property type="entry name" value="NFATC2-INTERACTING PROTEIN"/>
    <property type="match status" value="1"/>
</dbReference>
<name>A0A6J1W9P1_GALME</name>
<dbReference type="OrthoDB" id="442921at2759"/>
<dbReference type="InParanoid" id="A0A6J1W9P1"/>
<organism evidence="5 6">
    <name type="scientific">Galleria mellonella</name>
    <name type="common">Greater wax moth</name>
    <dbReference type="NCBI Taxonomy" id="7137"/>
    <lineage>
        <taxon>Eukaryota</taxon>
        <taxon>Metazoa</taxon>
        <taxon>Ecdysozoa</taxon>
        <taxon>Arthropoda</taxon>
        <taxon>Hexapoda</taxon>
        <taxon>Insecta</taxon>
        <taxon>Pterygota</taxon>
        <taxon>Neoptera</taxon>
        <taxon>Endopterygota</taxon>
        <taxon>Lepidoptera</taxon>
        <taxon>Glossata</taxon>
        <taxon>Ditrysia</taxon>
        <taxon>Pyraloidea</taxon>
        <taxon>Pyralidae</taxon>
        <taxon>Galleriinae</taxon>
        <taxon>Galleria</taxon>
    </lineage>
</organism>
<dbReference type="CTD" id="42748"/>
<feature type="domain" description="Rad60/SUMO-like" evidence="4">
    <location>
        <begin position="312"/>
        <end position="382"/>
    </location>
</feature>
<dbReference type="InterPro" id="IPR022617">
    <property type="entry name" value="Rad60/SUMO-like_dom"/>
</dbReference>
<dbReference type="Pfam" id="PF11976">
    <property type="entry name" value="Rad60-SLD"/>
    <property type="match status" value="2"/>
</dbReference>
<dbReference type="PANTHER" id="PTHR47187:SF1">
    <property type="entry name" value="NFATC2-INTERACTING PROTEIN"/>
    <property type="match status" value="1"/>
</dbReference>
<keyword evidence="5" id="KW-1185">Reference proteome</keyword>
<evidence type="ECO:0000313" key="5">
    <source>
        <dbReference type="Proteomes" id="UP001652740"/>
    </source>
</evidence>